<evidence type="ECO:0000313" key="1">
    <source>
        <dbReference type="EMBL" id="CUP09688.1"/>
    </source>
</evidence>
<proteinExistence type="predicted"/>
<gene>
    <name evidence="1" type="ORF">ERS852471_02980</name>
</gene>
<dbReference type="RefSeq" id="WP_055267908.1">
    <property type="nucleotide sequence ID" value="NZ_CABIXQ010000026.1"/>
</dbReference>
<dbReference type="AlphaFoldDB" id="A0A174KIR0"/>
<evidence type="ECO:0000313" key="2">
    <source>
        <dbReference type="Proteomes" id="UP000095594"/>
    </source>
</evidence>
<dbReference type="OrthoDB" id="1935581at2"/>
<dbReference type="EMBL" id="CYZX01000026">
    <property type="protein sequence ID" value="CUP09688.1"/>
    <property type="molecule type" value="Genomic_DNA"/>
</dbReference>
<reference evidence="1 2" key="1">
    <citation type="submission" date="2015-09" db="EMBL/GenBank/DDBJ databases">
        <authorList>
            <consortium name="Pathogen Informatics"/>
        </authorList>
    </citation>
    <scope>NUCLEOTIDE SEQUENCE [LARGE SCALE GENOMIC DNA]</scope>
    <source>
        <strain evidence="1 2">2789STDY5834856</strain>
    </source>
</reference>
<protein>
    <submittedName>
        <fullName evidence="1">Uncharacterized protein</fullName>
    </submittedName>
</protein>
<name>A0A174KIR0_9CLOT</name>
<accession>A0A174KIR0</accession>
<dbReference type="Proteomes" id="UP000095594">
    <property type="component" value="Unassembled WGS sequence"/>
</dbReference>
<sequence>MAHEKLEKKINGLMKVIKKGRMTEEIADEVSNVIDEIEDLGDAVKKNFSSSLNEMKKALKKMK</sequence>
<organism evidence="1 2">
    <name type="scientific">Clostridium disporicum</name>
    <dbReference type="NCBI Taxonomy" id="84024"/>
    <lineage>
        <taxon>Bacteria</taxon>
        <taxon>Bacillati</taxon>
        <taxon>Bacillota</taxon>
        <taxon>Clostridia</taxon>
        <taxon>Eubacteriales</taxon>
        <taxon>Clostridiaceae</taxon>
        <taxon>Clostridium</taxon>
    </lineage>
</organism>